<evidence type="ECO:0000259" key="14">
    <source>
        <dbReference type="Pfam" id="PF07992"/>
    </source>
</evidence>
<protein>
    <recommendedName>
        <fullName evidence="12">Oxidative stress-induced growth inhibitor 1</fullName>
    </recommendedName>
</protein>
<comment type="cofactor">
    <cofactor evidence="10">
        <name>NADPH</name>
        <dbReference type="ChEBI" id="CHEBI:57783"/>
    </cofactor>
</comment>
<evidence type="ECO:0000256" key="10">
    <source>
        <dbReference type="ARBA" id="ARBA00053031"/>
    </source>
</evidence>
<keyword evidence="5" id="KW-0221">Differentiation</keyword>
<dbReference type="Pfam" id="PF15074">
    <property type="entry name" value="CFAP90"/>
    <property type="match status" value="1"/>
</dbReference>
<proteinExistence type="inferred from homology"/>
<reference evidence="15 16" key="1">
    <citation type="submission" date="2019-01" db="EMBL/GenBank/DDBJ databases">
        <title>Draft Genome and Complete Hox-Cluster Characterization of the Sterlet Sturgeon (Acipenser ruthenus).</title>
        <authorList>
            <person name="Wei Q."/>
        </authorList>
    </citation>
    <scope>NUCLEOTIDE SEQUENCE [LARGE SCALE GENOMIC DNA]</scope>
    <source>
        <strain evidence="15">WHYD16114868_AA</strain>
        <tissue evidence="15">Blood</tissue>
    </source>
</reference>
<dbReference type="InterPro" id="IPR027901">
    <property type="entry name" value="CFAP90"/>
</dbReference>
<evidence type="ECO:0000256" key="1">
    <source>
        <dbReference type="ARBA" id="ARBA00004214"/>
    </source>
</evidence>
<comment type="similarity">
    <text evidence="11">Belongs to the OKL38 family.</text>
</comment>
<dbReference type="GO" id="GO:0030496">
    <property type="term" value="C:midbody"/>
    <property type="evidence" value="ECO:0007669"/>
    <property type="project" value="UniProtKB-SubCell"/>
</dbReference>
<keyword evidence="9" id="KW-0503">Monooxygenase</keyword>
<dbReference type="EMBL" id="SCEB01214811">
    <property type="protein sequence ID" value="RXM33051.1"/>
    <property type="molecule type" value="Genomic_DNA"/>
</dbReference>
<dbReference type="GO" id="GO:0008083">
    <property type="term" value="F:growth factor activity"/>
    <property type="evidence" value="ECO:0007669"/>
    <property type="project" value="TreeGrafter"/>
</dbReference>
<dbReference type="AlphaFoldDB" id="A0A444UD15"/>
<dbReference type="GO" id="GO:0004497">
    <property type="term" value="F:monooxygenase activity"/>
    <property type="evidence" value="ECO:0007669"/>
    <property type="project" value="UniProtKB-KW"/>
</dbReference>
<comment type="caution">
    <text evidence="15">The sequence shown here is derived from an EMBL/GenBank/DDBJ whole genome shotgun (WGS) entry which is preliminary data.</text>
</comment>
<evidence type="ECO:0000256" key="5">
    <source>
        <dbReference type="ARBA" id="ARBA00022782"/>
    </source>
</evidence>
<comment type="subcellular location">
    <subcellularLocation>
        <location evidence="1">Midbody</location>
    </subcellularLocation>
</comment>
<dbReference type="PANTHER" id="PTHR15192:SF15">
    <property type="entry name" value="OXIDATIVE STRESS-INDUCED GROWTH INHIBITOR 1"/>
    <property type="match status" value="1"/>
</dbReference>
<feature type="domain" description="FAD/NAD(P)-binding" evidence="14">
    <location>
        <begin position="225"/>
        <end position="439"/>
    </location>
</feature>
<dbReference type="Gene3D" id="3.50.50.60">
    <property type="entry name" value="FAD/NAD(P)-binding domain"/>
    <property type="match status" value="1"/>
</dbReference>
<evidence type="ECO:0000256" key="11">
    <source>
        <dbReference type="ARBA" id="ARBA00061663"/>
    </source>
</evidence>
<evidence type="ECO:0000256" key="7">
    <source>
        <dbReference type="ARBA" id="ARBA00022857"/>
    </source>
</evidence>
<accession>A0A444UD15</accession>
<keyword evidence="6" id="KW-0274">FAD</keyword>
<dbReference type="SUPFAM" id="SSF51905">
    <property type="entry name" value="FAD/NAD(P)-binding domain"/>
    <property type="match status" value="1"/>
</dbReference>
<evidence type="ECO:0000256" key="13">
    <source>
        <dbReference type="ARBA" id="ARBA00093330"/>
    </source>
</evidence>
<evidence type="ECO:0000256" key="2">
    <source>
        <dbReference type="ARBA" id="ARBA00022553"/>
    </source>
</evidence>
<dbReference type="GO" id="GO:0030154">
    <property type="term" value="P:cell differentiation"/>
    <property type="evidence" value="ECO:0007669"/>
    <property type="project" value="UniProtKB-KW"/>
</dbReference>
<comment type="function">
    <text evidence="13">Monooxygenase catalytic activity. Involved in regulation of cytokinesis; promotes RHOA activity, probably acting locally at the midbody in late cytokinesis. Monooxygenase activity is involved in stabilizing transient structures between daughter cells, termed intercellular bridges, before abscission. Regulates differentiation and proliferation through the regulation of cell death.</text>
</comment>
<gene>
    <name evidence="15" type="ORF">EOD39_5778</name>
</gene>
<dbReference type="FunFam" id="3.50.50.60:FF:000152">
    <property type="entry name" value="Oxidative stress-induced growth inhibitor 1"/>
    <property type="match status" value="1"/>
</dbReference>
<dbReference type="PANTHER" id="PTHR15192">
    <property type="entry name" value="PROTEIN CBG05349"/>
    <property type="match status" value="1"/>
</dbReference>
<dbReference type="GO" id="GO:0030308">
    <property type="term" value="P:negative regulation of cell growth"/>
    <property type="evidence" value="ECO:0007669"/>
    <property type="project" value="TreeGrafter"/>
</dbReference>
<dbReference type="Proteomes" id="UP000289886">
    <property type="component" value="Unassembled WGS sequence"/>
</dbReference>
<sequence>VFGIFLIGNGPSAICLSYFLSGHRPYVRKGAVHPNPILQRKLQDIAGSSVVEQDLEFLSEGLEGRSHNPLAVLFDAVVRPDGDLGGRAESVLTWRLEPKHLVPHLVLGKGPPGGAWHSIEGSMFTLSLGDWMELPGLHFRDWMRRRRRNLRNDRATTRDIAQYYEHYVKVLGLQQRFASGTVVTSVKPLLASSAEEDRVEPLTANRKLYEIQGFQQTAAGLQSPFCIHAENVVLATGTYDSPAWLGEDGEDLPYVFHKISDLETALQKQRLSPDSDPVLIVGAGLTAADAVLTARHSNVPVIHTFRRAVSDSGLVFNQLPKMMYPEYHKVHQMMTEQSLTSSGPYKGYSSLPKHRVVRFSADKKCVLEDASGKRTVFNISMAFILIGSNPNLSFLPSHGKHLALDPEQPVNSRRNPIDTDPFTYESVQEPGLYALGPLAGDSFLEEKCLYDRIFHVKEGYVPKLSRDDRAARLKLQVGEECHTLVPQEKSRGVPLLSSSMYGRRKPLEAPSQQHSRVEVIKDFYRNRGTNIPPWD</sequence>
<keyword evidence="4" id="KW-0285">Flavoprotein</keyword>
<evidence type="ECO:0000313" key="15">
    <source>
        <dbReference type="EMBL" id="RXM33051.1"/>
    </source>
</evidence>
<dbReference type="InterPro" id="IPR023753">
    <property type="entry name" value="FAD/NAD-binding_dom"/>
</dbReference>
<dbReference type="Pfam" id="PF07992">
    <property type="entry name" value="Pyr_redox_2"/>
    <property type="match status" value="1"/>
</dbReference>
<evidence type="ECO:0000256" key="8">
    <source>
        <dbReference type="ARBA" id="ARBA00023002"/>
    </source>
</evidence>
<dbReference type="InterPro" id="IPR036188">
    <property type="entry name" value="FAD/NAD-bd_sf"/>
</dbReference>
<evidence type="ECO:0000256" key="4">
    <source>
        <dbReference type="ARBA" id="ARBA00022630"/>
    </source>
</evidence>
<keyword evidence="3" id="KW-0341">Growth regulation</keyword>
<evidence type="ECO:0000256" key="12">
    <source>
        <dbReference type="ARBA" id="ARBA00070803"/>
    </source>
</evidence>
<feature type="non-terminal residue" evidence="15">
    <location>
        <position position="1"/>
    </location>
</feature>
<evidence type="ECO:0000256" key="6">
    <source>
        <dbReference type="ARBA" id="ARBA00022827"/>
    </source>
</evidence>
<keyword evidence="7" id="KW-0521">NADP</keyword>
<dbReference type="InterPro" id="IPR029731">
    <property type="entry name" value="OSGIN1/2"/>
</dbReference>
<evidence type="ECO:0000256" key="3">
    <source>
        <dbReference type="ARBA" id="ARBA00022604"/>
    </source>
</evidence>
<evidence type="ECO:0000256" key="9">
    <source>
        <dbReference type="ARBA" id="ARBA00023033"/>
    </source>
</evidence>
<keyword evidence="2" id="KW-0597">Phosphoprotein</keyword>
<name>A0A444UD15_ACIRT</name>
<keyword evidence="16" id="KW-1185">Reference proteome</keyword>
<organism evidence="15 16">
    <name type="scientific">Acipenser ruthenus</name>
    <name type="common">Sterlet sturgeon</name>
    <dbReference type="NCBI Taxonomy" id="7906"/>
    <lineage>
        <taxon>Eukaryota</taxon>
        <taxon>Metazoa</taxon>
        <taxon>Chordata</taxon>
        <taxon>Craniata</taxon>
        <taxon>Vertebrata</taxon>
        <taxon>Euteleostomi</taxon>
        <taxon>Actinopterygii</taxon>
        <taxon>Chondrostei</taxon>
        <taxon>Acipenseriformes</taxon>
        <taxon>Acipenseridae</taxon>
        <taxon>Acipenser</taxon>
    </lineage>
</organism>
<keyword evidence="8" id="KW-0560">Oxidoreductase</keyword>
<evidence type="ECO:0000313" key="16">
    <source>
        <dbReference type="Proteomes" id="UP000289886"/>
    </source>
</evidence>